<keyword evidence="1" id="KW-0472">Membrane</keyword>
<dbReference type="EMBL" id="JAQOND010000030">
    <property type="protein sequence ID" value="MDC2828212.1"/>
    <property type="molecule type" value="Genomic_DNA"/>
</dbReference>
<dbReference type="GeneID" id="57113465"/>
<sequence length="118" mass="12464">MGFFKSVLIDAVLFIALAGLFAQTGMFYVSSVGVALLASLVLAVLNALVKPFLLLISLPINVLTLGLFSIVINGFMLILTSSVVGKSVFYFSSLGSAMLIALIMSVCNTIIANHFVES</sequence>
<dbReference type="EMBL" id="CABFNH010000002">
    <property type="protein sequence ID" value="VTZ88314.1"/>
    <property type="molecule type" value="Genomic_DNA"/>
</dbReference>
<name>A0A099Y7E5_LIMMU</name>
<organism evidence="2 6">
    <name type="scientific">Limosilactobacillus mucosae</name>
    <name type="common">Lactobacillus mucosae</name>
    <dbReference type="NCBI Taxonomy" id="97478"/>
    <lineage>
        <taxon>Bacteria</taxon>
        <taxon>Bacillati</taxon>
        <taxon>Bacillota</taxon>
        <taxon>Bacilli</taxon>
        <taxon>Lactobacillales</taxon>
        <taxon>Lactobacillaceae</taxon>
        <taxon>Limosilactobacillus</taxon>
    </lineage>
</organism>
<feature type="transmembrane region" description="Helical" evidence="1">
    <location>
        <begin position="62"/>
        <end position="83"/>
    </location>
</feature>
<protein>
    <submittedName>
        <fullName evidence="2">Membrane protein</fullName>
    </submittedName>
    <submittedName>
        <fullName evidence="3">Phage holin family protein</fullName>
    </submittedName>
</protein>
<dbReference type="Proteomes" id="UP000593929">
    <property type="component" value="Chromosome"/>
</dbReference>
<evidence type="ECO:0000313" key="5">
    <source>
        <dbReference type="EMBL" id="VTZ88314.1"/>
    </source>
</evidence>
<dbReference type="Proteomes" id="UP001218021">
    <property type="component" value="Unassembled WGS sequence"/>
</dbReference>
<evidence type="ECO:0000313" key="4">
    <source>
        <dbReference type="EMBL" id="QOL70487.1"/>
    </source>
</evidence>
<evidence type="ECO:0000313" key="8">
    <source>
        <dbReference type="Proteomes" id="UP000593929"/>
    </source>
</evidence>
<evidence type="ECO:0000313" key="6">
    <source>
        <dbReference type="Proteomes" id="UP000030001"/>
    </source>
</evidence>
<evidence type="ECO:0000313" key="7">
    <source>
        <dbReference type="Proteomes" id="UP000365705"/>
    </source>
</evidence>
<dbReference type="EMBL" id="JROC01000038">
    <property type="protein sequence ID" value="KGL66169.1"/>
    <property type="molecule type" value="Genomic_DNA"/>
</dbReference>
<dbReference type="RefSeq" id="WP_006500419.1">
    <property type="nucleotide sequence ID" value="NZ_CABFNH010000002.1"/>
</dbReference>
<evidence type="ECO:0000256" key="1">
    <source>
        <dbReference type="SAM" id="Phobius"/>
    </source>
</evidence>
<reference evidence="3" key="4">
    <citation type="submission" date="2023-01" db="EMBL/GenBank/DDBJ databases">
        <title>Genome analysis of 13 Lactobacillus isolated from gut of wild boar.</title>
        <authorList>
            <person name="Papp P."/>
            <person name="Libisch B."/>
            <person name="Nagy T."/>
            <person name="Olasz F."/>
        </authorList>
    </citation>
    <scope>NUCLEOTIDE SEQUENCE</scope>
    <source>
        <strain evidence="3">F108</strain>
    </source>
</reference>
<keyword evidence="1" id="KW-0812">Transmembrane</keyword>
<dbReference type="Proteomes" id="UP000365705">
    <property type="component" value="Unassembled WGS sequence"/>
</dbReference>
<feature type="transmembrane region" description="Helical" evidence="1">
    <location>
        <begin position="89"/>
        <end position="111"/>
    </location>
</feature>
<feature type="transmembrane region" description="Helical" evidence="1">
    <location>
        <begin position="7"/>
        <end position="28"/>
    </location>
</feature>
<feature type="transmembrane region" description="Helical" evidence="1">
    <location>
        <begin position="34"/>
        <end position="55"/>
    </location>
</feature>
<dbReference type="PANTHER" id="PTHR37309">
    <property type="entry name" value="SLR0284 PROTEIN"/>
    <property type="match status" value="1"/>
</dbReference>
<dbReference type="Pfam" id="PF04020">
    <property type="entry name" value="Phage_holin_4_2"/>
    <property type="match status" value="1"/>
</dbReference>
<evidence type="ECO:0000313" key="2">
    <source>
        <dbReference type="EMBL" id="KGL66169.1"/>
    </source>
</evidence>
<reference evidence="4 8" key="3">
    <citation type="submission" date="2020-10" db="EMBL/GenBank/DDBJ databases">
        <title>Genome sequencing of Lactobacillus mucosae KCTC 21011.</title>
        <authorList>
            <person name="Kim J."/>
        </authorList>
    </citation>
    <scope>NUCLEOTIDE SEQUENCE [LARGE SCALE GENOMIC DNA]</scope>
    <source>
        <strain evidence="4 8">LM011</strain>
    </source>
</reference>
<keyword evidence="1" id="KW-1133">Transmembrane helix</keyword>
<proteinExistence type="predicted"/>
<dbReference type="Proteomes" id="UP000030001">
    <property type="component" value="Unassembled WGS sequence"/>
</dbReference>
<dbReference type="AlphaFoldDB" id="A0A099Y7E5"/>
<dbReference type="InterPro" id="IPR007165">
    <property type="entry name" value="Phage_holin_4_2"/>
</dbReference>
<reference evidence="5 7" key="2">
    <citation type="submission" date="2019-06" db="EMBL/GenBank/DDBJ databases">
        <authorList>
            <person name="Rodrigo-Torres L."/>
            <person name="Arahal R. D."/>
            <person name="Lucena T."/>
        </authorList>
    </citation>
    <scope>NUCLEOTIDE SEQUENCE [LARGE SCALE GENOMIC DNA]</scope>
    <source>
        <strain evidence="5 7">INIA P508</strain>
    </source>
</reference>
<evidence type="ECO:0000313" key="3">
    <source>
        <dbReference type="EMBL" id="MDC2828212.1"/>
    </source>
</evidence>
<reference evidence="2 6" key="1">
    <citation type="submission" date="2014-09" db="EMBL/GenBank/DDBJ databases">
        <title>Lactobacillus mucosae CRL573 Genome Sequencing.</title>
        <authorList>
            <person name="Bleckwedel J."/>
            <person name="Teran L.C."/>
            <person name="Bonacina J."/>
            <person name="Saavedra L."/>
            <person name="Mozzi F.B."/>
            <person name="Raya R.R."/>
        </authorList>
    </citation>
    <scope>NUCLEOTIDE SEQUENCE [LARGE SCALE GENOMIC DNA]</scope>
    <source>
        <strain evidence="2 6">CRL573</strain>
    </source>
</reference>
<dbReference type="EMBL" id="CP062966">
    <property type="protein sequence ID" value="QOL70487.1"/>
    <property type="molecule type" value="Genomic_DNA"/>
</dbReference>
<gene>
    <name evidence="4" type="ORF">LM011_04935</name>
    <name evidence="5" type="ORF">LMUP508_00236</name>
    <name evidence="2" type="ORF">LX03_11255</name>
    <name evidence="3" type="ORF">PO158_07935</name>
</gene>
<accession>A0A099Y7E5</accession>
<dbReference type="PANTHER" id="PTHR37309:SF1">
    <property type="entry name" value="SLR0284 PROTEIN"/>
    <property type="match status" value="1"/>
</dbReference>